<dbReference type="Gene3D" id="3.30.1490.20">
    <property type="entry name" value="ATP-grasp fold, A domain"/>
    <property type="match status" value="1"/>
</dbReference>
<keyword evidence="3 4" id="KW-0067">ATP-binding</keyword>
<dbReference type="AlphaFoldDB" id="F0QW00"/>
<dbReference type="Pfam" id="PF08443">
    <property type="entry name" value="RimK"/>
    <property type="match status" value="1"/>
</dbReference>
<keyword evidence="2 4" id="KW-0547">Nucleotide-binding</keyword>
<dbReference type="PANTHER" id="PTHR21621">
    <property type="entry name" value="RIBOSOMAL PROTEIN S6 MODIFICATION PROTEIN"/>
    <property type="match status" value="1"/>
</dbReference>
<feature type="domain" description="ATP-grasp" evidence="5">
    <location>
        <begin position="116"/>
        <end position="295"/>
    </location>
</feature>
<proteinExistence type="predicted"/>
<keyword evidence="1" id="KW-0479">Metal-binding</keyword>
<dbReference type="PANTHER" id="PTHR21621:SF0">
    <property type="entry name" value="BETA-CITRYLGLUTAMATE SYNTHASE B-RELATED"/>
    <property type="match status" value="1"/>
</dbReference>
<dbReference type="Proteomes" id="UP000007485">
    <property type="component" value="Chromosome"/>
</dbReference>
<dbReference type="GeneID" id="10288365"/>
<evidence type="ECO:0000256" key="3">
    <source>
        <dbReference type="ARBA" id="ARBA00022840"/>
    </source>
</evidence>
<dbReference type="HOGENOM" id="CLU_054353_2_0_2"/>
<dbReference type="InterPro" id="IPR013651">
    <property type="entry name" value="ATP-grasp_RimK-type"/>
</dbReference>
<dbReference type="GO" id="GO:0046872">
    <property type="term" value="F:metal ion binding"/>
    <property type="evidence" value="ECO:0007669"/>
    <property type="project" value="UniProtKB-KW"/>
</dbReference>
<evidence type="ECO:0000259" key="5">
    <source>
        <dbReference type="PROSITE" id="PS50975"/>
    </source>
</evidence>
<dbReference type="GO" id="GO:0005737">
    <property type="term" value="C:cytoplasm"/>
    <property type="evidence" value="ECO:0007669"/>
    <property type="project" value="TreeGrafter"/>
</dbReference>
<dbReference type="OrthoDB" id="33241at2157"/>
<dbReference type="RefSeq" id="WP_013604087.1">
    <property type="nucleotide sequence ID" value="NC_015151.1"/>
</dbReference>
<dbReference type="EMBL" id="CP002529">
    <property type="protein sequence ID" value="ADY00924.1"/>
    <property type="molecule type" value="Genomic_DNA"/>
</dbReference>
<dbReference type="InterPro" id="IPR013815">
    <property type="entry name" value="ATP_grasp_subdomain_1"/>
</dbReference>
<protein>
    <submittedName>
        <fullName evidence="6">Alpha-L-glutamate ligase, RimK family</fullName>
    </submittedName>
</protein>
<evidence type="ECO:0000256" key="2">
    <source>
        <dbReference type="ARBA" id="ARBA00022741"/>
    </source>
</evidence>
<dbReference type="KEGG" id="vmo:VMUT_0713"/>
<dbReference type="Gene3D" id="3.40.50.20">
    <property type="match status" value="1"/>
</dbReference>
<dbReference type="InterPro" id="IPR004666">
    <property type="entry name" value="Rp_bS6_RimK/Lys_biosynth_LsyX"/>
</dbReference>
<name>F0QW00_VULM7</name>
<dbReference type="GO" id="GO:0016879">
    <property type="term" value="F:ligase activity, forming carbon-nitrogen bonds"/>
    <property type="evidence" value="ECO:0007669"/>
    <property type="project" value="TreeGrafter"/>
</dbReference>
<dbReference type="PROSITE" id="PS50975">
    <property type="entry name" value="ATP_GRASP"/>
    <property type="match status" value="1"/>
</dbReference>
<dbReference type="GO" id="GO:0005524">
    <property type="term" value="F:ATP binding"/>
    <property type="evidence" value="ECO:0007669"/>
    <property type="project" value="UniProtKB-UniRule"/>
</dbReference>
<reference evidence="6 7" key="1">
    <citation type="journal article" date="2011" name="J. Bacteriol.">
        <title>Complete genome sequence of 'Vulcanisaeta moutnovskia' strain 768-28, a novel member of the hyperthermophilic crenarchaeal genus vulcanisaeta.</title>
        <authorList>
            <person name="Gumerov V.M."/>
            <person name="Mardanov A.V."/>
            <person name="Beletsky A.V."/>
            <person name="Prokofeva M.I."/>
            <person name="Bonch-Osmolovskaya E.A."/>
            <person name="Ravin N.V."/>
            <person name="Skryabin K.G."/>
        </authorList>
    </citation>
    <scope>NUCLEOTIDE SEQUENCE [LARGE SCALE GENOMIC DNA]</scope>
    <source>
        <strain evidence="6 7">768-28</strain>
    </source>
</reference>
<evidence type="ECO:0000313" key="7">
    <source>
        <dbReference type="Proteomes" id="UP000007485"/>
    </source>
</evidence>
<dbReference type="InterPro" id="IPR011761">
    <property type="entry name" value="ATP-grasp"/>
</dbReference>
<evidence type="ECO:0000256" key="4">
    <source>
        <dbReference type="PROSITE-ProRule" id="PRU00409"/>
    </source>
</evidence>
<dbReference type="eggNOG" id="arCOG01589">
    <property type="taxonomic scope" value="Archaea"/>
</dbReference>
<gene>
    <name evidence="6" type="ordered locus">VMUT_0713</name>
</gene>
<sequence length="300" mass="34047">MDIGIIRPYEVEYNPEDVVDLEDAIRSLGHRIKRIYIDMVGVGFGKGRINYYQLIGRSNYEELNVSGAILRHIGIIRDFEQFVHRLWVVRAFELNGVYVMNPVMNWMMASDKFISLMLLAKHGLPVPDTVVSENMFVAYNTVKEFGRSVIKQIRGAMGFGVFQIDDADVAMHIFSYLTNLNKPMYVQRFLDKVGNGDYRVVVVGNEVIGAEFRRGISWKSNIAQGANPEPAKVTDELSELALRTIEVLGLDYGGVDIAETRNGYFIFEVNPTMSWQGFKKATGINPAKYIVNYLIRKIKA</sequence>
<evidence type="ECO:0000313" key="6">
    <source>
        <dbReference type="EMBL" id="ADY00924.1"/>
    </source>
</evidence>
<dbReference type="Gene3D" id="3.30.470.20">
    <property type="entry name" value="ATP-grasp fold, B domain"/>
    <property type="match status" value="1"/>
</dbReference>
<accession>F0QW00</accession>
<evidence type="ECO:0000256" key="1">
    <source>
        <dbReference type="ARBA" id="ARBA00022723"/>
    </source>
</evidence>
<keyword evidence="6" id="KW-0436">Ligase</keyword>
<dbReference type="NCBIfam" id="TIGR00768">
    <property type="entry name" value="rimK_fam"/>
    <property type="match status" value="1"/>
</dbReference>
<keyword evidence="7" id="KW-1185">Reference proteome</keyword>
<dbReference type="SUPFAM" id="SSF56059">
    <property type="entry name" value="Glutathione synthetase ATP-binding domain-like"/>
    <property type="match status" value="1"/>
</dbReference>
<organism evidence="6 7">
    <name type="scientific">Vulcanisaeta moutnovskia (strain 768-28)</name>
    <dbReference type="NCBI Taxonomy" id="985053"/>
    <lineage>
        <taxon>Archaea</taxon>
        <taxon>Thermoproteota</taxon>
        <taxon>Thermoprotei</taxon>
        <taxon>Thermoproteales</taxon>
        <taxon>Thermoproteaceae</taxon>
        <taxon>Vulcanisaeta</taxon>
    </lineage>
</organism>
<dbReference type="STRING" id="985053.VMUT_0713"/>